<keyword evidence="3" id="KW-0472">Membrane</keyword>
<proteinExistence type="predicted"/>
<feature type="region of interest" description="Disordered" evidence="2">
    <location>
        <begin position="73"/>
        <end position="100"/>
    </location>
</feature>
<keyword evidence="1" id="KW-0175">Coiled coil</keyword>
<name>A0A1X6NCV7_9APHY</name>
<feature type="compositionally biased region" description="Basic residues" evidence="2">
    <location>
        <begin position="34"/>
        <end position="43"/>
    </location>
</feature>
<evidence type="ECO:0000313" key="4">
    <source>
        <dbReference type="EMBL" id="OSX66213.1"/>
    </source>
</evidence>
<organism evidence="4 5">
    <name type="scientific">Postia placenta MAD-698-R-SB12</name>
    <dbReference type="NCBI Taxonomy" id="670580"/>
    <lineage>
        <taxon>Eukaryota</taxon>
        <taxon>Fungi</taxon>
        <taxon>Dikarya</taxon>
        <taxon>Basidiomycota</taxon>
        <taxon>Agaricomycotina</taxon>
        <taxon>Agaricomycetes</taxon>
        <taxon>Polyporales</taxon>
        <taxon>Adustoporiaceae</taxon>
        <taxon>Rhodonia</taxon>
    </lineage>
</organism>
<feature type="coiled-coil region" evidence="1">
    <location>
        <begin position="106"/>
        <end position="201"/>
    </location>
</feature>
<dbReference type="OrthoDB" id="2409325at2759"/>
<evidence type="ECO:0000256" key="1">
    <source>
        <dbReference type="SAM" id="Coils"/>
    </source>
</evidence>
<evidence type="ECO:0000313" key="5">
    <source>
        <dbReference type="Proteomes" id="UP000194127"/>
    </source>
</evidence>
<feature type="region of interest" description="Disordered" evidence="2">
    <location>
        <begin position="1"/>
        <end position="54"/>
    </location>
</feature>
<dbReference type="AlphaFoldDB" id="A0A1X6NCV7"/>
<dbReference type="STRING" id="670580.A0A1X6NCV7"/>
<keyword evidence="5" id="KW-1185">Reference proteome</keyword>
<evidence type="ECO:0000256" key="2">
    <source>
        <dbReference type="SAM" id="MobiDB-lite"/>
    </source>
</evidence>
<sequence length="552" mass="57880">MAEKVIARTASVSPASPTVRIVPGAPPPAPPSKAQKKKRKTAKAKSTEPETVDHVVVPDPVAAALIDKAPTEVDVRESSITPSLVAQPEEPQSPVEDNVLKPSPIIDMLNKRLKAIQKKMTRIEAYSSEPPETLNDDQRRLLRTLPGLEAVRKELEEVKKVIATHEAEVAQELASKLTEAVRLERQRLADAVEAAEAAQRQRTAHLLHFLRLRDLLLASHPSVTFLRLSEPENYAVYSATETLLGDDSDSWGNILHGFLTGTGEYNGITFSRLHEITQLFLNPPRAPTPEEEALEEQTHEDVAQQAESIVAAVGLPSSLGTTGAFHFMQEDELESTPAEPIVEPQYDAIPKVEQPAEVEVVDTVPGAAAAADSAIDWADEDEGGLPSIGSLHAEFGKPQTPVPNGTVPPTPSVNGAQTNEDAAEAGGVVASEETEVVTVAAVVIVAVVVVNVVVTVAAIVVVNVVNMVNAVNVVTVVVLVAASEGNEVSTVAGIAGNGGVATVSIAVVAGIAGNGGVAMASIAVEAAVVDAVGLSSPSIDNTRVSSDPTRIP</sequence>
<dbReference type="Proteomes" id="UP000194127">
    <property type="component" value="Unassembled WGS sequence"/>
</dbReference>
<reference evidence="4 5" key="1">
    <citation type="submission" date="2017-04" db="EMBL/GenBank/DDBJ databases">
        <title>Genome Sequence of the Model Brown-Rot Fungus Postia placenta SB12.</title>
        <authorList>
            <consortium name="DOE Joint Genome Institute"/>
            <person name="Gaskell J."/>
            <person name="Kersten P."/>
            <person name="Larrondo L.F."/>
            <person name="Canessa P."/>
            <person name="Martinez D."/>
            <person name="Hibbett D."/>
            <person name="Schmoll M."/>
            <person name="Kubicek C.P."/>
            <person name="Martinez A.T."/>
            <person name="Yadav J."/>
            <person name="Master E."/>
            <person name="Magnuson J.K."/>
            <person name="James T."/>
            <person name="Yaver D."/>
            <person name="Berka R."/>
            <person name="Labutti K."/>
            <person name="Lipzen A."/>
            <person name="Aerts A."/>
            <person name="Barry K."/>
            <person name="Henrissat B."/>
            <person name="Blanchette R."/>
            <person name="Grigoriev I."/>
            <person name="Cullen D."/>
        </authorList>
    </citation>
    <scope>NUCLEOTIDE SEQUENCE [LARGE SCALE GENOMIC DNA]</scope>
    <source>
        <strain evidence="4 5">MAD-698-R-SB12</strain>
    </source>
</reference>
<evidence type="ECO:0000256" key="3">
    <source>
        <dbReference type="SAM" id="Phobius"/>
    </source>
</evidence>
<protein>
    <submittedName>
        <fullName evidence="4">Uncharacterized protein</fullName>
    </submittedName>
</protein>
<dbReference type="GeneID" id="36323317"/>
<accession>A0A1X6NCV7</accession>
<feature type="transmembrane region" description="Helical" evidence="3">
    <location>
        <begin position="439"/>
        <end position="462"/>
    </location>
</feature>
<keyword evidence="3" id="KW-1133">Transmembrane helix</keyword>
<keyword evidence="3" id="KW-0812">Transmembrane</keyword>
<dbReference type="RefSeq" id="XP_024343007.1">
    <property type="nucleotide sequence ID" value="XM_024478367.1"/>
</dbReference>
<gene>
    <name evidence="4" type="ORF">POSPLADRAFT_1043683</name>
</gene>
<dbReference type="EMBL" id="KZ110592">
    <property type="protein sequence ID" value="OSX66213.1"/>
    <property type="molecule type" value="Genomic_DNA"/>
</dbReference>